<accession>S3IY30</accession>
<evidence type="ECO:0000313" key="2">
    <source>
        <dbReference type="Proteomes" id="UP000014585"/>
    </source>
</evidence>
<dbReference type="STRING" id="566551.HMPREF0201_01202"/>
<dbReference type="EMBL" id="ATDT01000006">
    <property type="protein sequence ID" value="EPF18598.1"/>
    <property type="molecule type" value="Genomic_DNA"/>
</dbReference>
<proteinExistence type="predicted"/>
<dbReference type="Proteomes" id="UP000014585">
    <property type="component" value="Unassembled WGS sequence"/>
</dbReference>
<dbReference type="AlphaFoldDB" id="S3IY30"/>
<dbReference type="HOGENOM" id="CLU_3231315_0_0_6"/>
<name>S3IY30_9ENTR</name>
<comment type="caution">
    <text evidence="1">The sequence shown here is derived from an EMBL/GenBank/DDBJ whole genome shotgun (WGS) entry which is preliminary data.</text>
</comment>
<sequence length="43" mass="5255">MRNNKHRPISDLCNFLHNLQRRKFFYSRGTRQGLSPHMDRRIG</sequence>
<evidence type="ECO:0000313" key="1">
    <source>
        <dbReference type="EMBL" id="EPF18598.1"/>
    </source>
</evidence>
<organism evidence="1 2">
    <name type="scientific">Cedecea davisae DSM 4568</name>
    <dbReference type="NCBI Taxonomy" id="566551"/>
    <lineage>
        <taxon>Bacteria</taxon>
        <taxon>Pseudomonadati</taxon>
        <taxon>Pseudomonadota</taxon>
        <taxon>Gammaproteobacteria</taxon>
        <taxon>Enterobacterales</taxon>
        <taxon>Enterobacteriaceae</taxon>
        <taxon>Cedecea</taxon>
    </lineage>
</organism>
<protein>
    <submittedName>
        <fullName evidence="1">Uncharacterized protein</fullName>
    </submittedName>
</protein>
<reference evidence="1 2" key="1">
    <citation type="submission" date="2013-04" db="EMBL/GenBank/DDBJ databases">
        <authorList>
            <person name="Weinstock G."/>
            <person name="Sodergren E."/>
            <person name="Lobos E.A."/>
            <person name="Fulton L."/>
            <person name="Fulton R."/>
            <person name="Courtney L."/>
            <person name="Fronick C."/>
            <person name="O'Laughlin M."/>
            <person name="Godfrey J."/>
            <person name="Wilson R.M."/>
            <person name="Miner T."/>
            <person name="Farmer C."/>
            <person name="Delehaunty K."/>
            <person name="Cordes M."/>
            <person name="Minx P."/>
            <person name="Tomlinson C."/>
            <person name="Chen J."/>
            <person name="Wollam A."/>
            <person name="Pepin K.H."/>
            <person name="Palsikar V.B."/>
            <person name="Zhang X."/>
            <person name="Suruliraj S."/>
            <person name="Perna N.T."/>
            <person name="Plunkett G."/>
            <person name="Warren W."/>
            <person name="Mitreva M."/>
            <person name="Mardis E.R."/>
            <person name="Wilson R.K."/>
        </authorList>
    </citation>
    <scope>NUCLEOTIDE SEQUENCE [LARGE SCALE GENOMIC DNA]</scope>
    <source>
        <strain evidence="1 2">DSM 4568</strain>
    </source>
</reference>
<gene>
    <name evidence="1" type="ORF">HMPREF0201_01202</name>
</gene>